<name>A0ABW5TKF2_9ENTE</name>
<gene>
    <name evidence="1" type="ORF">ACFSR0_06955</name>
</gene>
<organism evidence="1 2">
    <name type="scientific">Enterococcus camelliae</name>
    <dbReference type="NCBI Taxonomy" id="453959"/>
    <lineage>
        <taxon>Bacteria</taxon>
        <taxon>Bacillati</taxon>
        <taxon>Bacillota</taxon>
        <taxon>Bacilli</taxon>
        <taxon>Lactobacillales</taxon>
        <taxon>Enterococcaceae</taxon>
        <taxon>Enterococcus</taxon>
    </lineage>
</organism>
<keyword evidence="2" id="KW-1185">Reference proteome</keyword>
<dbReference type="Proteomes" id="UP001597427">
    <property type="component" value="Unassembled WGS sequence"/>
</dbReference>
<evidence type="ECO:0000313" key="1">
    <source>
        <dbReference type="EMBL" id="MFD2729158.1"/>
    </source>
</evidence>
<comment type="caution">
    <text evidence="1">The sequence shown here is derived from an EMBL/GenBank/DDBJ whole genome shotgun (WGS) entry which is preliminary data.</text>
</comment>
<sequence>MAATFVLVDASCTAEFIARMKPIKASYFEGKNIFVSTLTNAI</sequence>
<accession>A0ABW5TKF2</accession>
<reference evidence="2" key="1">
    <citation type="journal article" date="2019" name="Int. J. Syst. Evol. Microbiol.">
        <title>The Global Catalogue of Microorganisms (GCM) 10K type strain sequencing project: providing services to taxonomists for standard genome sequencing and annotation.</title>
        <authorList>
            <consortium name="The Broad Institute Genomics Platform"/>
            <consortium name="The Broad Institute Genome Sequencing Center for Infectious Disease"/>
            <person name="Wu L."/>
            <person name="Ma J."/>
        </authorList>
    </citation>
    <scope>NUCLEOTIDE SEQUENCE [LARGE SCALE GENOMIC DNA]</scope>
    <source>
        <strain evidence="2">TISTR 932</strain>
    </source>
</reference>
<proteinExistence type="predicted"/>
<evidence type="ECO:0000313" key="2">
    <source>
        <dbReference type="Proteomes" id="UP001597427"/>
    </source>
</evidence>
<protein>
    <submittedName>
        <fullName evidence="1">Uncharacterized protein</fullName>
    </submittedName>
</protein>
<dbReference type="RefSeq" id="WP_379981250.1">
    <property type="nucleotide sequence ID" value="NZ_JBHUMO010000043.1"/>
</dbReference>
<dbReference type="EMBL" id="JBHUMO010000043">
    <property type="protein sequence ID" value="MFD2729158.1"/>
    <property type="molecule type" value="Genomic_DNA"/>
</dbReference>